<reference evidence="8" key="1">
    <citation type="submission" date="2019-08" db="EMBL/GenBank/DDBJ databases">
        <authorList>
            <person name="Kucharzyk K."/>
            <person name="Murdoch R.W."/>
            <person name="Higgins S."/>
            <person name="Loffler F."/>
        </authorList>
    </citation>
    <scope>NUCLEOTIDE SEQUENCE</scope>
</reference>
<sequence>MKNATQNLILMLLAVVIQVAVLQGCREQQEQPDPRNPYGLEIVSAIEDYEQMVEADSSNLLVNLEHYIPGIVLDIRYATENNFTGKQIYTSPEAWLRKEAADSLLAIQKALNQEGLGIKVFDAYRPYAATLCFYEVYGDTTFVAAPWSGSIHNRGGAIDLTIISLETGEELEMPTPFDEFSEKASHTYEELPQKVKANREKLYQIMTSHGFTHYQHEWWHYNIKGRNKYALMDISFEELKKQHPS</sequence>
<dbReference type="GO" id="GO:0046872">
    <property type="term" value="F:metal ion binding"/>
    <property type="evidence" value="ECO:0007669"/>
    <property type="project" value="UniProtKB-KW"/>
</dbReference>
<keyword evidence="7" id="KW-0961">Cell wall biogenesis/degradation</keyword>
<evidence type="ECO:0000256" key="3">
    <source>
        <dbReference type="ARBA" id="ARBA00022801"/>
    </source>
</evidence>
<evidence type="ECO:0000256" key="5">
    <source>
        <dbReference type="ARBA" id="ARBA00022997"/>
    </source>
</evidence>
<dbReference type="GO" id="GO:0006508">
    <property type="term" value="P:proteolysis"/>
    <property type="evidence" value="ECO:0007669"/>
    <property type="project" value="UniProtKB-KW"/>
</dbReference>
<accession>A0A644X8T4</accession>
<dbReference type="SUPFAM" id="SSF55166">
    <property type="entry name" value="Hedgehog/DD-peptidase"/>
    <property type="match status" value="1"/>
</dbReference>
<keyword evidence="5 8" id="KW-0224">Dipeptidase</keyword>
<evidence type="ECO:0000256" key="1">
    <source>
        <dbReference type="ARBA" id="ARBA00022670"/>
    </source>
</evidence>
<dbReference type="PROSITE" id="PS51257">
    <property type="entry name" value="PROKAR_LIPOPROTEIN"/>
    <property type="match status" value="1"/>
</dbReference>
<keyword evidence="3 8" id="KW-0378">Hydrolase</keyword>
<dbReference type="PANTHER" id="PTHR43126">
    <property type="entry name" value="D-ALANYL-D-ALANINE DIPEPTIDASE"/>
    <property type="match status" value="1"/>
</dbReference>
<gene>
    <name evidence="8" type="primary">ddpX_4</name>
    <name evidence="8" type="ORF">SDC9_58832</name>
</gene>
<evidence type="ECO:0000256" key="7">
    <source>
        <dbReference type="ARBA" id="ARBA00023316"/>
    </source>
</evidence>
<protein>
    <submittedName>
        <fullName evidence="8">D-alanyl-D-alanine dipeptidase</fullName>
        <ecNumber evidence="8">3.4.13.22</ecNumber>
    </submittedName>
</protein>
<comment type="caution">
    <text evidence="8">The sequence shown here is derived from an EMBL/GenBank/DDBJ whole genome shotgun (WGS) entry which is preliminary data.</text>
</comment>
<keyword evidence="1" id="KW-0645">Protease</keyword>
<evidence type="ECO:0000256" key="2">
    <source>
        <dbReference type="ARBA" id="ARBA00022723"/>
    </source>
</evidence>
<keyword evidence="2" id="KW-0479">Metal-binding</keyword>
<dbReference type="GO" id="GO:0071555">
    <property type="term" value="P:cell wall organization"/>
    <property type="evidence" value="ECO:0007669"/>
    <property type="project" value="UniProtKB-KW"/>
</dbReference>
<evidence type="ECO:0000313" key="8">
    <source>
        <dbReference type="EMBL" id="MPM12479.1"/>
    </source>
</evidence>
<dbReference type="InterPro" id="IPR000755">
    <property type="entry name" value="A_A_dipeptidase"/>
</dbReference>
<dbReference type="GO" id="GO:0008237">
    <property type="term" value="F:metallopeptidase activity"/>
    <property type="evidence" value="ECO:0007669"/>
    <property type="project" value="UniProtKB-KW"/>
</dbReference>
<dbReference type="EC" id="3.4.13.22" evidence="8"/>
<keyword evidence="4" id="KW-0862">Zinc</keyword>
<dbReference type="HAMAP" id="MF_01924">
    <property type="entry name" value="A_A_dipeptidase"/>
    <property type="match status" value="1"/>
</dbReference>
<dbReference type="EMBL" id="VSSQ01001977">
    <property type="protein sequence ID" value="MPM12479.1"/>
    <property type="molecule type" value="Genomic_DNA"/>
</dbReference>
<evidence type="ECO:0000256" key="4">
    <source>
        <dbReference type="ARBA" id="ARBA00022833"/>
    </source>
</evidence>
<name>A0A644X8T4_9ZZZZ</name>
<dbReference type="CDD" id="cd14840">
    <property type="entry name" value="D-Ala-D-Ala_dipeptidase_Aad"/>
    <property type="match status" value="1"/>
</dbReference>
<dbReference type="GO" id="GO:0160237">
    <property type="term" value="F:D-Ala-D-Ala dipeptidase activity"/>
    <property type="evidence" value="ECO:0007669"/>
    <property type="project" value="UniProtKB-EC"/>
</dbReference>
<proteinExistence type="inferred from homology"/>
<evidence type="ECO:0000256" key="6">
    <source>
        <dbReference type="ARBA" id="ARBA00023049"/>
    </source>
</evidence>
<organism evidence="8">
    <name type="scientific">bioreactor metagenome</name>
    <dbReference type="NCBI Taxonomy" id="1076179"/>
    <lineage>
        <taxon>unclassified sequences</taxon>
        <taxon>metagenomes</taxon>
        <taxon>ecological metagenomes</taxon>
    </lineage>
</organism>
<dbReference type="PANTHER" id="PTHR43126:SF1">
    <property type="entry name" value="D-ALANYL-D-ALANINE DIPEPTIDASE"/>
    <property type="match status" value="1"/>
</dbReference>
<dbReference type="Pfam" id="PF01427">
    <property type="entry name" value="Peptidase_M15"/>
    <property type="match status" value="1"/>
</dbReference>
<dbReference type="AlphaFoldDB" id="A0A644X8T4"/>
<dbReference type="Gene3D" id="3.30.1380.10">
    <property type="match status" value="1"/>
</dbReference>
<keyword evidence="6" id="KW-0482">Metalloprotease</keyword>
<dbReference type="InterPro" id="IPR009045">
    <property type="entry name" value="Zn_M74/Hedgehog-like"/>
</dbReference>